<dbReference type="AlphaFoldDB" id="A0A6A6X795"/>
<keyword evidence="3" id="KW-1185">Reference proteome</keyword>
<accession>A0A6A6X795</accession>
<dbReference type="PANTHER" id="PTHR24148:SF80">
    <property type="entry name" value="HETEROKARYON INCOMPATIBILITY DOMAIN-CONTAINING PROTEIN"/>
    <property type="match status" value="1"/>
</dbReference>
<gene>
    <name evidence="2" type="ORF">K505DRAFT_338876</name>
</gene>
<protein>
    <submittedName>
        <fullName evidence="2">HET-domain-containing protein</fullName>
    </submittedName>
</protein>
<dbReference type="Proteomes" id="UP000799757">
    <property type="component" value="Unassembled WGS sequence"/>
</dbReference>
<sequence>MYGTCNCYVSWGLQLFHVPPFRPATIEGFNGSPDQLGPNEHAAIREYILRNPRSDSHDDGQVYSPLRSGEIRVLELHPGKFEHDLCGTLHTVSIDFEYQAISLSADPRNHTTWTHRTNHAISLVDKKVVWYTALSYVWGPPQFDVTFNLQDHSEIMITKSLACALRHLRAEEQSVWLWIDQLCINQKDTREKERQIPLMGLVYRHATNTVIWLGEEGDDNPSVAFETLHIVDSRLQFNNQEFTPRDFKRLVLPEADDVAWWEIKQLFRRPWFSRLWVIQEAVLSTNLYIKCGKSAVAWVNFSAWCGTMEISGILRWMMTDIEVDAKHGRGAETGSLLPASGGSIVSNLEKERVLYTSTQGPTGDMHILRVLVSTRYAQSYETKDKVYGVLAIASSNIVPTYSSEVTTRQVYLETCLPLIPKAVFSILCCVDHGTPLRPSWIPDWSVPRRTESLGYSTKSWGLYHAGGQRFPEFAQAISFDFQLSDKRSVLTLPGKIVDTVSTLGPVSSNAFLSIDDPAHENGHLTANVDIAGSRQSYPSGCTVYDAFWHTLVAGKDDSGNARAPPEYSEVFSLVLDSSTGNMPSLPGQTYSPRRKKGFFTLDSLRSRNPQKILKEMQQAIVAALQYRRFATTDRGYFALVPRGTRLGDRICVFERGHVPFVIRPVEGGEGYELMGECYVHGIMQGEVMEMKDIPLQPVRLV</sequence>
<dbReference type="Pfam" id="PF26639">
    <property type="entry name" value="Het-6_barrel"/>
    <property type="match status" value="1"/>
</dbReference>
<dbReference type="OrthoDB" id="2288928at2759"/>
<name>A0A6A6X795_9PLEO</name>
<proteinExistence type="predicted"/>
<reference evidence="2" key="1">
    <citation type="journal article" date="2020" name="Stud. Mycol.">
        <title>101 Dothideomycetes genomes: a test case for predicting lifestyles and emergence of pathogens.</title>
        <authorList>
            <person name="Haridas S."/>
            <person name="Albert R."/>
            <person name="Binder M."/>
            <person name="Bloem J."/>
            <person name="Labutti K."/>
            <person name="Salamov A."/>
            <person name="Andreopoulos B."/>
            <person name="Baker S."/>
            <person name="Barry K."/>
            <person name="Bills G."/>
            <person name="Bluhm B."/>
            <person name="Cannon C."/>
            <person name="Castanera R."/>
            <person name="Culley D."/>
            <person name="Daum C."/>
            <person name="Ezra D."/>
            <person name="Gonzalez J."/>
            <person name="Henrissat B."/>
            <person name="Kuo A."/>
            <person name="Liang C."/>
            <person name="Lipzen A."/>
            <person name="Lutzoni F."/>
            <person name="Magnuson J."/>
            <person name="Mondo S."/>
            <person name="Nolan M."/>
            <person name="Ohm R."/>
            <person name="Pangilinan J."/>
            <person name="Park H.-J."/>
            <person name="Ramirez L."/>
            <person name="Alfaro M."/>
            <person name="Sun H."/>
            <person name="Tritt A."/>
            <person name="Yoshinaga Y."/>
            <person name="Zwiers L.-H."/>
            <person name="Turgeon B."/>
            <person name="Goodwin S."/>
            <person name="Spatafora J."/>
            <person name="Crous P."/>
            <person name="Grigoriev I."/>
        </authorList>
    </citation>
    <scope>NUCLEOTIDE SEQUENCE</scope>
    <source>
        <strain evidence="2">CBS 109.77</strain>
    </source>
</reference>
<dbReference type="Pfam" id="PF06985">
    <property type="entry name" value="HET"/>
    <property type="match status" value="1"/>
</dbReference>
<dbReference type="PANTHER" id="PTHR24148">
    <property type="entry name" value="ANKYRIN REPEAT DOMAIN-CONTAINING PROTEIN 39 HOMOLOG-RELATED"/>
    <property type="match status" value="1"/>
</dbReference>
<organism evidence="2 3">
    <name type="scientific">Melanomma pulvis-pyrius CBS 109.77</name>
    <dbReference type="NCBI Taxonomy" id="1314802"/>
    <lineage>
        <taxon>Eukaryota</taxon>
        <taxon>Fungi</taxon>
        <taxon>Dikarya</taxon>
        <taxon>Ascomycota</taxon>
        <taxon>Pezizomycotina</taxon>
        <taxon>Dothideomycetes</taxon>
        <taxon>Pleosporomycetidae</taxon>
        <taxon>Pleosporales</taxon>
        <taxon>Melanommataceae</taxon>
        <taxon>Melanomma</taxon>
    </lineage>
</organism>
<evidence type="ECO:0000313" key="2">
    <source>
        <dbReference type="EMBL" id="KAF2792212.1"/>
    </source>
</evidence>
<dbReference type="InterPro" id="IPR010730">
    <property type="entry name" value="HET"/>
</dbReference>
<feature type="domain" description="Heterokaryon incompatibility" evidence="1">
    <location>
        <begin position="131"/>
        <end position="280"/>
    </location>
</feature>
<evidence type="ECO:0000313" key="3">
    <source>
        <dbReference type="Proteomes" id="UP000799757"/>
    </source>
</evidence>
<dbReference type="InterPro" id="IPR052895">
    <property type="entry name" value="HetReg/Transcr_Mod"/>
</dbReference>
<evidence type="ECO:0000259" key="1">
    <source>
        <dbReference type="Pfam" id="PF06985"/>
    </source>
</evidence>
<dbReference type="EMBL" id="MU001980">
    <property type="protein sequence ID" value="KAF2792212.1"/>
    <property type="molecule type" value="Genomic_DNA"/>
</dbReference>